<feature type="compositionally biased region" description="Polar residues" evidence="6">
    <location>
        <begin position="512"/>
        <end position="522"/>
    </location>
</feature>
<dbReference type="InterPro" id="IPR015424">
    <property type="entry name" value="PyrdxlP-dep_Trfase"/>
</dbReference>
<accession>D6TR76</accession>
<gene>
    <name evidence="8" type="ORF">Krac_9124</name>
</gene>
<dbReference type="GO" id="GO:0030170">
    <property type="term" value="F:pyridoxal phosphate binding"/>
    <property type="evidence" value="ECO:0007669"/>
    <property type="project" value="InterPro"/>
</dbReference>
<keyword evidence="9" id="KW-1185">Reference proteome</keyword>
<dbReference type="AlphaFoldDB" id="D6TR76"/>
<dbReference type="InterPro" id="IPR015422">
    <property type="entry name" value="PyrdxlP-dep_Trfase_small"/>
</dbReference>
<dbReference type="EMBL" id="ADVG01000002">
    <property type="protein sequence ID" value="EFH87775.1"/>
    <property type="molecule type" value="Genomic_DNA"/>
</dbReference>
<dbReference type="CDD" id="cd00609">
    <property type="entry name" value="AAT_like"/>
    <property type="match status" value="1"/>
</dbReference>
<dbReference type="InParanoid" id="D6TR76"/>
<evidence type="ECO:0000256" key="1">
    <source>
        <dbReference type="ARBA" id="ARBA00001933"/>
    </source>
</evidence>
<comment type="caution">
    <text evidence="8">The sequence shown here is derived from an EMBL/GenBank/DDBJ whole genome shotgun (WGS) entry which is preliminary data.</text>
</comment>
<comment type="cofactor">
    <cofactor evidence="1">
        <name>pyridoxal 5'-phosphate</name>
        <dbReference type="ChEBI" id="CHEBI:597326"/>
    </cofactor>
</comment>
<dbReference type="eggNOG" id="COG0436">
    <property type="taxonomic scope" value="Bacteria"/>
</dbReference>
<keyword evidence="3 8" id="KW-0032">Aminotransferase</keyword>
<protein>
    <submittedName>
        <fullName evidence="8">Aspartate/tyrosine/aromaticaminotransferase</fullName>
    </submittedName>
</protein>
<dbReference type="PANTHER" id="PTHR46383:SF1">
    <property type="entry name" value="ASPARTATE AMINOTRANSFERASE"/>
    <property type="match status" value="1"/>
</dbReference>
<dbReference type="InterPro" id="IPR015421">
    <property type="entry name" value="PyrdxlP-dep_Trfase_major"/>
</dbReference>
<dbReference type="RefSeq" id="WP_007913229.1">
    <property type="nucleotide sequence ID" value="NZ_ADVG01000002.1"/>
</dbReference>
<evidence type="ECO:0000256" key="5">
    <source>
        <dbReference type="ARBA" id="ARBA00022898"/>
    </source>
</evidence>
<dbReference type="Gene3D" id="3.90.1150.10">
    <property type="entry name" value="Aspartate Aminotransferase, domain 1"/>
    <property type="match status" value="1"/>
</dbReference>
<evidence type="ECO:0000313" key="9">
    <source>
        <dbReference type="Proteomes" id="UP000004508"/>
    </source>
</evidence>
<evidence type="ECO:0000256" key="2">
    <source>
        <dbReference type="ARBA" id="ARBA00007441"/>
    </source>
</evidence>
<dbReference type="OrthoDB" id="3926725at2"/>
<feature type="domain" description="Aminotransferase class I/classII large" evidence="7">
    <location>
        <begin position="202"/>
        <end position="477"/>
    </location>
</feature>
<keyword evidence="4 8" id="KW-0808">Transferase</keyword>
<evidence type="ECO:0000313" key="8">
    <source>
        <dbReference type="EMBL" id="EFH87775.1"/>
    </source>
</evidence>
<evidence type="ECO:0000256" key="3">
    <source>
        <dbReference type="ARBA" id="ARBA00022576"/>
    </source>
</evidence>
<dbReference type="InterPro" id="IPR050596">
    <property type="entry name" value="AspAT/PAT-like"/>
</dbReference>
<reference evidence="8 9" key="1">
    <citation type="journal article" date="2011" name="Stand. Genomic Sci.">
        <title>Non-contiguous finished genome sequence and contextual data of the filamentous soil bacterium Ktedonobacter racemifer type strain (SOSP1-21).</title>
        <authorList>
            <person name="Chang Y.J."/>
            <person name="Land M."/>
            <person name="Hauser L."/>
            <person name="Chertkov O."/>
            <person name="Del Rio T.G."/>
            <person name="Nolan M."/>
            <person name="Copeland A."/>
            <person name="Tice H."/>
            <person name="Cheng J.F."/>
            <person name="Lucas S."/>
            <person name="Han C."/>
            <person name="Goodwin L."/>
            <person name="Pitluck S."/>
            <person name="Ivanova N."/>
            <person name="Ovchinikova G."/>
            <person name="Pati A."/>
            <person name="Chen A."/>
            <person name="Palaniappan K."/>
            <person name="Mavromatis K."/>
            <person name="Liolios K."/>
            <person name="Brettin T."/>
            <person name="Fiebig A."/>
            <person name="Rohde M."/>
            <person name="Abt B."/>
            <person name="Goker M."/>
            <person name="Detter J.C."/>
            <person name="Woyke T."/>
            <person name="Bristow J."/>
            <person name="Eisen J.A."/>
            <person name="Markowitz V."/>
            <person name="Hugenholtz P."/>
            <person name="Kyrpides N.C."/>
            <person name="Klenk H.P."/>
            <person name="Lapidus A."/>
        </authorList>
    </citation>
    <scope>NUCLEOTIDE SEQUENCE [LARGE SCALE GENOMIC DNA]</scope>
    <source>
        <strain evidence="9">DSM 44963</strain>
    </source>
</reference>
<evidence type="ECO:0000259" key="7">
    <source>
        <dbReference type="Pfam" id="PF00155"/>
    </source>
</evidence>
<dbReference type="Gene3D" id="3.40.640.10">
    <property type="entry name" value="Type I PLP-dependent aspartate aminotransferase-like (Major domain)"/>
    <property type="match status" value="1"/>
</dbReference>
<dbReference type="STRING" id="485913.Krac_9124"/>
<feature type="compositionally biased region" description="Low complexity" evidence="6">
    <location>
        <begin position="490"/>
        <end position="511"/>
    </location>
</feature>
<evidence type="ECO:0000256" key="4">
    <source>
        <dbReference type="ARBA" id="ARBA00022679"/>
    </source>
</evidence>
<feature type="region of interest" description="Disordered" evidence="6">
    <location>
        <begin position="490"/>
        <end position="522"/>
    </location>
</feature>
<evidence type="ECO:0000256" key="6">
    <source>
        <dbReference type="SAM" id="MobiDB-lite"/>
    </source>
</evidence>
<organism evidence="8 9">
    <name type="scientific">Ktedonobacter racemifer DSM 44963</name>
    <dbReference type="NCBI Taxonomy" id="485913"/>
    <lineage>
        <taxon>Bacteria</taxon>
        <taxon>Bacillati</taxon>
        <taxon>Chloroflexota</taxon>
        <taxon>Ktedonobacteria</taxon>
        <taxon>Ktedonobacterales</taxon>
        <taxon>Ktedonobacteraceae</taxon>
        <taxon>Ktedonobacter</taxon>
    </lineage>
</organism>
<dbReference type="SUPFAM" id="SSF53383">
    <property type="entry name" value="PLP-dependent transferases"/>
    <property type="match status" value="1"/>
</dbReference>
<dbReference type="Pfam" id="PF00155">
    <property type="entry name" value="Aminotran_1_2"/>
    <property type="match status" value="1"/>
</dbReference>
<comment type="similarity">
    <text evidence="2">Belongs to the class-I pyridoxal-phosphate-dependent aminotransferase family.</text>
</comment>
<dbReference type="GO" id="GO:0006520">
    <property type="term" value="P:amino acid metabolic process"/>
    <property type="evidence" value="ECO:0007669"/>
    <property type="project" value="InterPro"/>
</dbReference>
<sequence length="522" mass="58880">MMVTHDLSVDPSTTSLNQEEQRATLRELRSQLIKYYRPLLQDGPGPIRIMARIVTELEKACRQHNISEEVIISEIVNRTIGDINVRLITECEDEPGGSRDYRLLADELGVALPGEKLASGYTASGSTYLWLREQMLECERLLLQQGFDLRIYDIYGIGNPVLRSWLANEMATLWNLPVTYEHILPSLGAMDGIDKTLRGLTLHFQQHSTEGIGILFPEPGFGVPEWQARTYGYTLHRFQTAEEHHFKLTGSQFDALLQEHEDIRVVYLTISNNPTAFSFTAAELRSLYDVLRRYWQDGREILVLADLAYIGTSQPKLDQERMSAFQGADILQHTLFVSSLSKTCTLTGERFGWVTCANPAIANTIAASWTNGMASLPGEWQLRFMAYYRLLQERPWLMENLRAFYRMRRQRFIEQLRQINTQQPLFAEIYVDDDTTVYNWSKLAPGEDAFSLFEKTGIAGVPGSGFGYTDAYIRFSIGFLPVPSTDSINSTNSTASTGSTGSKDASTSDATLNNVSTPNIPT</sequence>
<name>D6TR76_KTERA</name>
<keyword evidence="5" id="KW-0663">Pyridoxal phosphate</keyword>
<dbReference type="GO" id="GO:0008483">
    <property type="term" value="F:transaminase activity"/>
    <property type="evidence" value="ECO:0007669"/>
    <property type="project" value="UniProtKB-KW"/>
</dbReference>
<dbReference type="InterPro" id="IPR004839">
    <property type="entry name" value="Aminotransferase_I/II_large"/>
</dbReference>
<dbReference type="Proteomes" id="UP000004508">
    <property type="component" value="Unassembled WGS sequence"/>
</dbReference>
<dbReference type="PANTHER" id="PTHR46383">
    <property type="entry name" value="ASPARTATE AMINOTRANSFERASE"/>
    <property type="match status" value="1"/>
</dbReference>
<proteinExistence type="inferred from homology"/>